<dbReference type="SUPFAM" id="SSF64288">
    <property type="entry name" value="Chorismate lyase-like"/>
    <property type="match status" value="1"/>
</dbReference>
<dbReference type="PRINTS" id="PR00035">
    <property type="entry name" value="HTHGNTR"/>
</dbReference>
<dbReference type="SMART" id="SM00345">
    <property type="entry name" value="HTH_GNTR"/>
    <property type="match status" value="1"/>
</dbReference>
<dbReference type="InterPro" id="IPR011663">
    <property type="entry name" value="UTRA"/>
</dbReference>
<dbReference type="OrthoDB" id="3194402at2"/>
<dbReference type="Proteomes" id="UP000291469">
    <property type="component" value="Chromosome"/>
</dbReference>
<keyword evidence="6" id="KW-1185">Reference proteome</keyword>
<gene>
    <name evidence="5" type="ORF">ER308_16805</name>
</gene>
<dbReference type="InterPro" id="IPR036390">
    <property type="entry name" value="WH_DNA-bd_sf"/>
</dbReference>
<organism evidence="5 6">
    <name type="scientific">Egibacter rhizosphaerae</name>
    <dbReference type="NCBI Taxonomy" id="1670831"/>
    <lineage>
        <taxon>Bacteria</taxon>
        <taxon>Bacillati</taxon>
        <taxon>Actinomycetota</taxon>
        <taxon>Nitriliruptoria</taxon>
        <taxon>Egibacterales</taxon>
        <taxon>Egibacteraceae</taxon>
        <taxon>Egibacter</taxon>
    </lineage>
</organism>
<dbReference type="GO" id="GO:0003700">
    <property type="term" value="F:DNA-binding transcription factor activity"/>
    <property type="evidence" value="ECO:0007669"/>
    <property type="project" value="InterPro"/>
</dbReference>
<proteinExistence type="predicted"/>
<evidence type="ECO:0000313" key="6">
    <source>
        <dbReference type="Proteomes" id="UP000291469"/>
    </source>
</evidence>
<dbReference type="InterPro" id="IPR028978">
    <property type="entry name" value="Chorismate_lyase_/UTRA_dom_sf"/>
</dbReference>
<dbReference type="Pfam" id="PF00392">
    <property type="entry name" value="GntR"/>
    <property type="match status" value="1"/>
</dbReference>
<dbReference type="Pfam" id="PF07702">
    <property type="entry name" value="UTRA"/>
    <property type="match status" value="1"/>
</dbReference>
<evidence type="ECO:0000259" key="4">
    <source>
        <dbReference type="PROSITE" id="PS50949"/>
    </source>
</evidence>
<dbReference type="Gene3D" id="3.40.1410.10">
    <property type="entry name" value="Chorismate lyase-like"/>
    <property type="match status" value="1"/>
</dbReference>
<dbReference type="PANTHER" id="PTHR44846">
    <property type="entry name" value="MANNOSYL-D-GLYCERATE TRANSPORT/METABOLISM SYSTEM REPRESSOR MNGR-RELATED"/>
    <property type="match status" value="1"/>
</dbReference>
<dbReference type="GO" id="GO:0003677">
    <property type="term" value="F:DNA binding"/>
    <property type="evidence" value="ECO:0007669"/>
    <property type="project" value="UniProtKB-KW"/>
</dbReference>
<name>A0A411YLL0_9ACTN</name>
<dbReference type="EMBL" id="CP036402">
    <property type="protein sequence ID" value="QBI22082.1"/>
    <property type="molecule type" value="Genomic_DNA"/>
</dbReference>
<dbReference type="SUPFAM" id="SSF46785">
    <property type="entry name" value="Winged helix' DNA-binding domain"/>
    <property type="match status" value="1"/>
</dbReference>
<dbReference type="InterPro" id="IPR000524">
    <property type="entry name" value="Tscrpt_reg_HTH_GntR"/>
</dbReference>
<feature type="domain" description="HTH gntR-type" evidence="4">
    <location>
        <begin position="9"/>
        <end position="75"/>
    </location>
</feature>
<keyword evidence="1" id="KW-0805">Transcription regulation</keyword>
<dbReference type="InterPro" id="IPR050679">
    <property type="entry name" value="Bact_HTH_transcr_reg"/>
</dbReference>
<reference evidence="5 6" key="1">
    <citation type="submission" date="2019-01" db="EMBL/GenBank/DDBJ databases">
        <title>Egibacter rhizosphaerae EGI 80759T.</title>
        <authorList>
            <person name="Chen D.-D."/>
            <person name="Tian Y."/>
            <person name="Jiao J.-Y."/>
            <person name="Zhang X.-T."/>
            <person name="Zhang Y.-G."/>
            <person name="Zhang Y."/>
            <person name="Xiao M."/>
            <person name="Shu W.-S."/>
            <person name="Li W.-J."/>
        </authorList>
    </citation>
    <scope>NUCLEOTIDE SEQUENCE [LARGE SCALE GENOMIC DNA]</scope>
    <source>
        <strain evidence="5 6">EGI 80759</strain>
    </source>
</reference>
<dbReference type="PANTHER" id="PTHR44846:SF1">
    <property type="entry name" value="MANNOSYL-D-GLYCERATE TRANSPORT_METABOLISM SYSTEM REPRESSOR MNGR-RELATED"/>
    <property type="match status" value="1"/>
</dbReference>
<dbReference type="Gene3D" id="1.10.10.10">
    <property type="entry name" value="Winged helix-like DNA-binding domain superfamily/Winged helix DNA-binding domain"/>
    <property type="match status" value="1"/>
</dbReference>
<dbReference type="AlphaFoldDB" id="A0A411YLL0"/>
<evidence type="ECO:0000256" key="2">
    <source>
        <dbReference type="ARBA" id="ARBA00023125"/>
    </source>
</evidence>
<keyword evidence="3" id="KW-0804">Transcription</keyword>
<accession>A0A411YLL0</accession>
<evidence type="ECO:0000313" key="5">
    <source>
        <dbReference type="EMBL" id="QBI22082.1"/>
    </source>
</evidence>
<dbReference type="CDD" id="cd07377">
    <property type="entry name" value="WHTH_GntR"/>
    <property type="match status" value="1"/>
</dbReference>
<dbReference type="PROSITE" id="PS50949">
    <property type="entry name" value="HTH_GNTR"/>
    <property type="match status" value="1"/>
</dbReference>
<protein>
    <submittedName>
        <fullName evidence="5">GntR family transcriptional regulator</fullName>
    </submittedName>
</protein>
<dbReference type="SMART" id="SM00866">
    <property type="entry name" value="UTRA"/>
    <property type="match status" value="1"/>
</dbReference>
<sequence>MPIDRDSVTPLWVQVEADLRRRLANGEFSERFPTDRELVQQYDVSRHTAREAVRRLRADGVLTRARGRGSFVNPDALEQPLGALYSLFRSVEAQGLSQRSIVRALELVTDAEAAARLGEPAQSDLVFLSRLRLAGEEPLAVDRVWLPASIATPLLEADFSRTALYDELRERCGTVPTGGSERIEPTLPSATDAAELGVRGTTPAMSVTRIGRTPERVIEYRRTIIRGDRYAFVADWGDAGNQALRATTSTSET</sequence>
<evidence type="ECO:0000256" key="3">
    <source>
        <dbReference type="ARBA" id="ARBA00023163"/>
    </source>
</evidence>
<keyword evidence="2" id="KW-0238">DNA-binding</keyword>
<evidence type="ECO:0000256" key="1">
    <source>
        <dbReference type="ARBA" id="ARBA00023015"/>
    </source>
</evidence>
<dbReference type="InterPro" id="IPR036388">
    <property type="entry name" value="WH-like_DNA-bd_sf"/>
</dbReference>
<dbReference type="GO" id="GO:0045892">
    <property type="term" value="P:negative regulation of DNA-templated transcription"/>
    <property type="evidence" value="ECO:0007669"/>
    <property type="project" value="TreeGrafter"/>
</dbReference>
<dbReference type="KEGG" id="erz:ER308_16805"/>